<protein>
    <submittedName>
        <fullName evidence="4">Uncharacterized protein</fullName>
    </submittedName>
</protein>
<name>A0ABW4N9W0_9SPHN</name>
<dbReference type="Proteomes" id="UP001597283">
    <property type="component" value="Unassembled WGS sequence"/>
</dbReference>
<keyword evidence="3" id="KW-0732">Signal</keyword>
<accession>A0ABW4N9W0</accession>
<reference evidence="5" key="1">
    <citation type="journal article" date="2019" name="Int. J. Syst. Evol. Microbiol.">
        <title>The Global Catalogue of Microorganisms (GCM) 10K type strain sequencing project: providing services to taxonomists for standard genome sequencing and annotation.</title>
        <authorList>
            <consortium name="The Broad Institute Genomics Platform"/>
            <consortium name="The Broad Institute Genome Sequencing Center for Infectious Disease"/>
            <person name="Wu L."/>
            <person name="Ma J."/>
        </authorList>
    </citation>
    <scope>NUCLEOTIDE SEQUENCE [LARGE SCALE GENOMIC DNA]</scope>
    <source>
        <strain evidence="5">Q85</strain>
    </source>
</reference>
<keyword evidence="2" id="KW-0472">Membrane</keyword>
<feature type="chain" id="PRO_5047305486" evidence="3">
    <location>
        <begin position="29"/>
        <end position="447"/>
    </location>
</feature>
<feature type="compositionally biased region" description="Basic and acidic residues" evidence="1">
    <location>
        <begin position="81"/>
        <end position="101"/>
    </location>
</feature>
<keyword evidence="2" id="KW-0812">Transmembrane</keyword>
<dbReference type="EMBL" id="JBHUFC010000002">
    <property type="protein sequence ID" value="MFD1786772.1"/>
    <property type="molecule type" value="Genomic_DNA"/>
</dbReference>
<comment type="caution">
    <text evidence="4">The sequence shown here is derived from an EMBL/GenBank/DDBJ whole genome shotgun (WGS) entry which is preliminary data.</text>
</comment>
<evidence type="ECO:0000313" key="4">
    <source>
        <dbReference type="EMBL" id="MFD1786772.1"/>
    </source>
</evidence>
<feature type="region of interest" description="Disordered" evidence="1">
    <location>
        <begin position="27"/>
        <end position="169"/>
    </location>
</feature>
<proteinExistence type="predicted"/>
<keyword evidence="5" id="KW-1185">Reference proteome</keyword>
<dbReference type="RefSeq" id="WP_380939063.1">
    <property type="nucleotide sequence ID" value="NZ_JBHUFC010000002.1"/>
</dbReference>
<evidence type="ECO:0000256" key="3">
    <source>
        <dbReference type="SAM" id="SignalP"/>
    </source>
</evidence>
<organism evidence="4 5">
    <name type="scientific">Sphingomonas floccifaciens</name>
    <dbReference type="NCBI Taxonomy" id="1844115"/>
    <lineage>
        <taxon>Bacteria</taxon>
        <taxon>Pseudomonadati</taxon>
        <taxon>Pseudomonadota</taxon>
        <taxon>Alphaproteobacteria</taxon>
        <taxon>Sphingomonadales</taxon>
        <taxon>Sphingomonadaceae</taxon>
        <taxon>Sphingomonas</taxon>
    </lineage>
</organism>
<evidence type="ECO:0000256" key="1">
    <source>
        <dbReference type="SAM" id="MobiDB-lite"/>
    </source>
</evidence>
<feature type="compositionally biased region" description="Polar residues" evidence="1">
    <location>
        <begin position="56"/>
        <end position="71"/>
    </location>
</feature>
<gene>
    <name evidence="4" type="ORF">ACFSC3_04220</name>
</gene>
<feature type="compositionally biased region" description="Low complexity" evidence="1">
    <location>
        <begin position="43"/>
        <end position="55"/>
    </location>
</feature>
<feature type="compositionally biased region" description="Low complexity" evidence="1">
    <location>
        <begin position="102"/>
        <end position="169"/>
    </location>
</feature>
<keyword evidence="2" id="KW-1133">Transmembrane helix</keyword>
<evidence type="ECO:0000313" key="5">
    <source>
        <dbReference type="Proteomes" id="UP001597283"/>
    </source>
</evidence>
<sequence length="447" mass="45737">MKTESTPARRAAWLFLAAPALLVTPAQAQDATTQAPTPPPPVTTTVPQADAPAPQSSTTTVRGTDPASRTTIAPGAADVVDDARVAARPERRAAAPREVTRRTTTVTRTSAPAAATTAATATAPAATTPVAPAAAPAAQPEAATPASPAAEAPAATTSETTTTQTTPDDGAPLWPLAAIAAVIVAIGAFFLMRGRKRDAYEEEVYYEEPAHAEPVAVVEPTVVDRAPVAASAAVAPLAAAPIAAAAMSRHDEHRSDEPVAAGLAEDATVTDAPAEDVVALTAGTPAVRDRPWLELAMRPVRAGTSADEAMVEIELTVANSGSVAARDVRVSTFMLTDAHASEMENMLVDTPADAAIDPVTIEPGEGTRIDATLAALKADLGGEGRFTPVVVADARYRLPDGSEGRTSASFVVGVSDEEGGTLIPIDLADRVMRDDVEARLHGAPEHA</sequence>
<feature type="transmembrane region" description="Helical" evidence="2">
    <location>
        <begin position="173"/>
        <end position="192"/>
    </location>
</feature>
<feature type="signal peptide" evidence="3">
    <location>
        <begin position="1"/>
        <end position="28"/>
    </location>
</feature>
<evidence type="ECO:0000256" key="2">
    <source>
        <dbReference type="SAM" id="Phobius"/>
    </source>
</evidence>